<dbReference type="InterPro" id="IPR018359">
    <property type="entry name" value="Bromodomain_CS"/>
</dbReference>
<dbReference type="AlphaFoldDB" id="A0A7K9W5B4"/>
<dbReference type="SMART" id="SM00297">
    <property type="entry name" value="BROMO"/>
    <property type="match status" value="2"/>
</dbReference>
<evidence type="ECO:0000256" key="7">
    <source>
        <dbReference type="ARBA" id="ARBA00023054"/>
    </source>
</evidence>
<protein>
    <recommendedName>
        <fullName evidence="13">Bromodomain testis-specific protein</fullName>
    </recommendedName>
</protein>
<dbReference type="GO" id="GO:0006338">
    <property type="term" value="P:chromatin remodeling"/>
    <property type="evidence" value="ECO:0007669"/>
    <property type="project" value="TreeGrafter"/>
</dbReference>
<keyword evidence="6" id="KW-0805">Transcription regulation</keyword>
<reference evidence="19 20" key="1">
    <citation type="submission" date="2019-09" db="EMBL/GenBank/DDBJ databases">
        <title>Bird 10,000 Genomes (B10K) Project - Family phase.</title>
        <authorList>
            <person name="Zhang G."/>
        </authorList>
    </citation>
    <scope>NUCLEOTIDE SEQUENCE [LARGE SCALE GENOMIC DNA]</scope>
    <source>
        <strain evidence="19">B10K-DU-001-49</strain>
        <tissue evidence="19">Muscle</tissue>
    </source>
</reference>
<feature type="domain" description="Bromo" evidence="17">
    <location>
        <begin position="299"/>
        <end position="371"/>
    </location>
</feature>
<feature type="compositionally biased region" description="Low complexity" evidence="16">
    <location>
        <begin position="643"/>
        <end position="676"/>
    </location>
</feature>
<evidence type="ECO:0000256" key="14">
    <source>
        <dbReference type="ARBA" id="ARBA00044509"/>
    </source>
</evidence>
<dbReference type="Gene3D" id="1.20.1270.220">
    <property type="match status" value="1"/>
</dbReference>
<name>A0A7K9W5B4_9PASS</name>
<keyword evidence="5" id="KW-0744">Spermatogenesis</keyword>
<feature type="non-terminal residue" evidence="19">
    <location>
        <position position="1"/>
    </location>
</feature>
<evidence type="ECO:0000256" key="13">
    <source>
        <dbReference type="ARBA" id="ARBA00040033"/>
    </source>
</evidence>
<dbReference type="PRINTS" id="PR00503">
    <property type="entry name" value="BROMODOMAIN"/>
</dbReference>
<evidence type="ECO:0000256" key="5">
    <source>
        <dbReference type="ARBA" id="ARBA00022871"/>
    </source>
</evidence>
<dbReference type="InterPro" id="IPR036427">
    <property type="entry name" value="Bromodomain-like_sf"/>
</dbReference>
<dbReference type="GO" id="GO:0030154">
    <property type="term" value="P:cell differentiation"/>
    <property type="evidence" value="ECO:0007669"/>
    <property type="project" value="UniProtKB-KW"/>
</dbReference>
<dbReference type="Pfam" id="PF17035">
    <property type="entry name" value="BET"/>
    <property type="match status" value="1"/>
</dbReference>
<dbReference type="FunFam" id="1.20.920.10:FF:000003">
    <property type="entry name" value="Bromodomain-containing protein 2"/>
    <property type="match status" value="1"/>
</dbReference>
<sequence>MSVQSQHHSIIINPPPPEYINNKSSGCQTNQLQYLQRVVMRAMWRHNFSWPFHQPVDAAALNLPDYYTIVKKPMDLGTIKKRLEHNYYTKAAECIEDFKTMFWNCYMYNKPGDDIVFMAEELEKVFMQKIAHMPPEETLVSLNKGKRKGKKTEETQQPNPGTSNEQSTNEKQAESSEQPPVMTQERQQVTLAPLSAAQMTALMPAAVSIKKAKRGVKRKADTTTPSTSIVTASVESSAMVNERKAAKARGGENECMVTNKLLNRSLSDSQQPPGIIKKFQLSEQLKHCNAILKEMFSKKHAAYAWPFLKPVDVASFSPGVNQVIAKCPTDLGTIKKKMDNFEYSDIQEFATDVRLMFMSCYKHNSPDHEIVAMARKLQDVFEMHFAKIPDEPVASDHLPQPVREMTEAYSSDSSNDNSSEENSSEDSEEERKVHLEKLQEQLKALHQQLWVLTKACLSRPEKKKGKAKSEKRKNKEQAEIKSLIQKKKNLKYMKSKKNLSLNIQSKKTMQQVLLARKSEDEDAAKPMNYDEKRQLSLDINKLPGDKLGKVVHIIQSREPALRNSNPDEIEIDFETLNASTLRELEKYVATCLRKKQRKDKKPTKSKEELNSERKQELEKRLLDVNDQLNPKKESFKIENNAESSTGPSRLSDSSSSSDSGSSTSSDSSSSDSSDSESVTETCSKQTGARQNSPTSMGKSKRTSYNAVLQAQPSSLTSSLQNHGSSELQQQPPNAPQRLQCRSLNPSEQNAQPLSGCNSFLFGNGEKLPLQSMSTRMRPAIKDEKRLNLSYWCPLSKVAELKTIDSWVSLCKTMKLPAPIKASAESFNQFRDAVLKRTGQVQELKRPLVQAERELQNPPQENKRGDESTGLDAMADTDCELEKEIHESKLPKAQQHILDQDRDLARKMEQERRRKEATAWIIDVNLQRDIMASFEEYLD</sequence>
<evidence type="ECO:0000313" key="19">
    <source>
        <dbReference type="EMBL" id="NXI79866.1"/>
    </source>
</evidence>
<dbReference type="PANTHER" id="PTHR22880:SF175">
    <property type="entry name" value="BROMODOMAIN TESTIS-SPECIFIC PROTEIN"/>
    <property type="match status" value="1"/>
</dbReference>
<dbReference type="PROSITE" id="PS00633">
    <property type="entry name" value="BROMODOMAIN_1"/>
    <property type="match status" value="1"/>
</dbReference>
<dbReference type="Pfam" id="PF17105">
    <property type="entry name" value="BRD4_CDT"/>
    <property type="match status" value="1"/>
</dbReference>
<evidence type="ECO:0000256" key="15">
    <source>
        <dbReference type="PROSITE-ProRule" id="PRU00035"/>
    </source>
</evidence>
<dbReference type="InterPro" id="IPR050935">
    <property type="entry name" value="Bromo_chromatin_reader"/>
</dbReference>
<evidence type="ECO:0000256" key="9">
    <source>
        <dbReference type="ARBA" id="ARBA00023159"/>
    </source>
</evidence>
<evidence type="ECO:0000259" key="18">
    <source>
        <dbReference type="PROSITE" id="PS51525"/>
    </source>
</evidence>
<feature type="compositionally biased region" description="Acidic residues" evidence="16">
    <location>
        <begin position="418"/>
        <end position="428"/>
    </location>
</feature>
<keyword evidence="2" id="KW-0677">Repeat</keyword>
<comment type="similarity">
    <text evidence="14">Belongs to the BET family.</text>
</comment>
<dbReference type="Proteomes" id="UP000561178">
    <property type="component" value="Unassembled WGS sequence"/>
</dbReference>
<dbReference type="FunFam" id="1.20.1270.220:FF:000001">
    <property type="entry name" value="bromodomain-containing protein 2 isoform X1"/>
    <property type="match status" value="1"/>
</dbReference>
<proteinExistence type="inferred from homology"/>
<feature type="domain" description="NET" evidence="18">
    <location>
        <begin position="517"/>
        <end position="599"/>
    </location>
</feature>
<dbReference type="GO" id="GO:0005634">
    <property type="term" value="C:nucleus"/>
    <property type="evidence" value="ECO:0007669"/>
    <property type="project" value="UniProtKB-SubCell"/>
</dbReference>
<accession>A0A7K9W5B4</accession>
<feature type="non-terminal residue" evidence="19">
    <location>
        <position position="938"/>
    </location>
</feature>
<feature type="domain" description="Bromo" evidence="17">
    <location>
        <begin position="44"/>
        <end position="116"/>
    </location>
</feature>
<dbReference type="CDD" id="cd05497">
    <property type="entry name" value="Bromo_Brdt_I_like"/>
    <property type="match status" value="1"/>
</dbReference>
<dbReference type="GO" id="GO:0006355">
    <property type="term" value="P:regulation of DNA-templated transcription"/>
    <property type="evidence" value="ECO:0007669"/>
    <property type="project" value="TreeGrafter"/>
</dbReference>
<organism evidence="19 20">
    <name type="scientific">Rhipidura dahli</name>
    <dbReference type="NCBI Taxonomy" id="667186"/>
    <lineage>
        <taxon>Eukaryota</taxon>
        <taxon>Metazoa</taxon>
        <taxon>Chordata</taxon>
        <taxon>Craniata</taxon>
        <taxon>Vertebrata</taxon>
        <taxon>Euteleostomi</taxon>
        <taxon>Archelosauria</taxon>
        <taxon>Archosauria</taxon>
        <taxon>Dinosauria</taxon>
        <taxon>Saurischia</taxon>
        <taxon>Theropoda</taxon>
        <taxon>Coelurosauria</taxon>
        <taxon>Aves</taxon>
        <taxon>Neognathae</taxon>
        <taxon>Neoaves</taxon>
        <taxon>Telluraves</taxon>
        <taxon>Australaves</taxon>
        <taxon>Passeriformes</taxon>
        <taxon>Rhipiduridae</taxon>
        <taxon>Rhipidura</taxon>
    </lineage>
</organism>
<dbReference type="GO" id="GO:0000785">
    <property type="term" value="C:chromatin"/>
    <property type="evidence" value="ECO:0007669"/>
    <property type="project" value="TreeGrafter"/>
</dbReference>
<gene>
    <name evidence="19" type="primary">Brdt</name>
    <name evidence="19" type="ORF">RHIDAH_R01837</name>
</gene>
<feature type="compositionally biased region" description="Polar residues" evidence="16">
    <location>
        <begin position="158"/>
        <end position="178"/>
    </location>
</feature>
<dbReference type="Gene3D" id="1.20.920.10">
    <property type="entry name" value="Bromodomain-like"/>
    <property type="match status" value="2"/>
</dbReference>
<dbReference type="PROSITE" id="PS50014">
    <property type="entry name" value="BROMODOMAIN_2"/>
    <property type="match status" value="2"/>
</dbReference>
<feature type="region of interest" description="Disordered" evidence="16">
    <location>
        <begin position="593"/>
        <end position="737"/>
    </location>
</feature>
<evidence type="ECO:0000256" key="8">
    <source>
        <dbReference type="ARBA" id="ARBA00023117"/>
    </source>
</evidence>
<evidence type="ECO:0000256" key="11">
    <source>
        <dbReference type="ARBA" id="ARBA00023242"/>
    </source>
</evidence>
<dbReference type="InterPro" id="IPR001487">
    <property type="entry name" value="Bromodomain"/>
</dbReference>
<evidence type="ECO:0000256" key="10">
    <source>
        <dbReference type="ARBA" id="ARBA00023163"/>
    </source>
</evidence>
<keyword evidence="9" id="KW-0010">Activator</keyword>
<evidence type="ECO:0000256" key="6">
    <source>
        <dbReference type="ARBA" id="ARBA00023015"/>
    </source>
</evidence>
<feature type="region of interest" description="Disordered" evidence="16">
    <location>
        <begin position="405"/>
        <end position="434"/>
    </location>
</feature>
<comment type="caution">
    <text evidence="19">The sequence shown here is derived from an EMBL/GenBank/DDBJ whole genome shotgun (WGS) entry which is preliminary data.</text>
</comment>
<keyword evidence="7" id="KW-0175">Coiled coil</keyword>
<dbReference type="EMBL" id="VXAC01002933">
    <property type="protein sequence ID" value="NXI79866.1"/>
    <property type="molecule type" value="Genomic_DNA"/>
</dbReference>
<keyword evidence="8 15" id="KW-0103">Bromodomain</keyword>
<keyword evidence="4" id="KW-0156">Chromatin regulator</keyword>
<feature type="region of interest" description="Disordered" evidence="16">
    <location>
        <begin position="137"/>
        <end position="186"/>
    </location>
</feature>
<dbReference type="Pfam" id="PF00439">
    <property type="entry name" value="Bromodomain"/>
    <property type="match status" value="2"/>
</dbReference>
<comment type="subcellular location">
    <subcellularLocation>
        <location evidence="1">Nucleus</location>
    </subcellularLocation>
</comment>
<evidence type="ECO:0000256" key="4">
    <source>
        <dbReference type="ARBA" id="ARBA00022853"/>
    </source>
</evidence>
<dbReference type="PROSITE" id="PS51525">
    <property type="entry name" value="NET"/>
    <property type="match status" value="1"/>
</dbReference>
<dbReference type="PANTHER" id="PTHR22880">
    <property type="entry name" value="FALZ-RELATED BROMODOMAIN-CONTAINING PROTEINS"/>
    <property type="match status" value="1"/>
</dbReference>
<keyword evidence="3" id="KW-0221">Differentiation</keyword>
<keyword evidence="12" id="KW-0469">Meiosis</keyword>
<dbReference type="FunFam" id="1.20.920.10:FF:000002">
    <property type="entry name" value="Bromodomain-containing protein 4"/>
    <property type="match status" value="1"/>
</dbReference>
<dbReference type="InterPro" id="IPR027353">
    <property type="entry name" value="NET_dom"/>
</dbReference>
<feature type="compositionally biased region" description="Basic and acidic residues" evidence="16">
    <location>
        <begin position="602"/>
        <end position="636"/>
    </location>
</feature>
<evidence type="ECO:0000313" key="20">
    <source>
        <dbReference type="Proteomes" id="UP000561178"/>
    </source>
</evidence>
<keyword evidence="10" id="KW-0804">Transcription</keyword>
<keyword evidence="11" id="KW-0539">Nucleus</keyword>
<dbReference type="GO" id="GO:0007283">
    <property type="term" value="P:spermatogenesis"/>
    <property type="evidence" value="ECO:0007669"/>
    <property type="project" value="UniProtKB-KW"/>
</dbReference>
<keyword evidence="20" id="KW-1185">Reference proteome</keyword>
<dbReference type="GO" id="GO:0051321">
    <property type="term" value="P:meiotic cell cycle"/>
    <property type="evidence" value="ECO:0007669"/>
    <property type="project" value="UniProtKB-KW"/>
</dbReference>
<dbReference type="SUPFAM" id="SSF47370">
    <property type="entry name" value="Bromodomain"/>
    <property type="match status" value="2"/>
</dbReference>
<dbReference type="InterPro" id="IPR038336">
    <property type="entry name" value="NET_sf"/>
</dbReference>
<evidence type="ECO:0000256" key="1">
    <source>
        <dbReference type="ARBA" id="ARBA00004123"/>
    </source>
</evidence>
<dbReference type="InterPro" id="IPR043508">
    <property type="entry name" value="Bromo_Brdt_I"/>
</dbReference>
<feature type="compositionally biased region" description="Basic and acidic residues" evidence="16">
    <location>
        <begin position="850"/>
        <end position="866"/>
    </location>
</feature>
<dbReference type="InterPro" id="IPR031354">
    <property type="entry name" value="BRD4_CDT"/>
</dbReference>
<evidence type="ECO:0000256" key="3">
    <source>
        <dbReference type="ARBA" id="ARBA00022782"/>
    </source>
</evidence>
<evidence type="ECO:0000256" key="2">
    <source>
        <dbReference type="ARBA" id="ARBA00022737"/>
    </source>
</evidence>
<evidence type="ECO:0000256" key="16">
    <source>
        <dbReference type="SAM" id="MobiDB-lite"/>
    </source>
</evidence>
<feature type="compositionally biased region" description="Polar residues" evidence="16">
    <location>
        <begin position="678"/>
        <end position="731"/>
    </location>
</feature>
<feature type="region of interest" description="Disordered" evidence="16">
    <location>
        <begin position="850"/>
        <end position="870"/>
    </location>
</feature>
<evidence type="ECO:0000259" key="17">
    <source>
        <dbReference type="PROSITE" id="PS50014"/>
    </source>
</evidence>
<evidence type="ECO:0000256" key="12">
    <source>
        <dbReference type="ARBA" id="ARBA00023254"/>
    </source>
</evidence>